<feature type="compositionally biased region" description="Basic and acidic residues" evidence="1">
    <location>
        <begin position="262"/>
        <end position="271"/>
    </location>
</feature>
<feature type="compositionally biased region" description="Basic and acidic residues" evidence="1">
    <location>
        <begin position="234"/>
        <end position="243"/>
    </location>
</feature>
<feature type="compositionally biased region" description="Low complexity" evidence="1">
    <location>
        <begin position="370"/>
        <end position="384"/>
    </location>
</feature>
<dbReference type="AlphaFoldDB" id="A0A6J4U1Z9"/>
<feature type="compositionally biased region" description="Low complexity" evidence="1">
    <location>
        <begin position="55"/>
        <end position="68"/>
    </location>
</feature>
<organism evidence="2">
    <name type="scientific">uncultured Thermomicrobiales bacterium</name>
    <dbReference type="NCBI Taxonomy" id="1645740"/>
    <lineage>
        <taxon>Bacteria</taxon>
        <taxon>Pseudomonadati</taxon>
        <taxon>Thermomicrobiota</taxon>
        <taxon>Thermomicrobia</taxon>
        <taxon>Thermomicrobiales</taxon>
        <taxon>environmental samples</taxon>
    </lineage>
</organism>
<feature type="compositionally biased region" description="Basic residues" evidence="1">
    <location>
        <begin position="293"/>
        <end position="307"/>
    </location>
</feature>
<evidence type="ECO:0000256" key="1">
    <source>
        <dbReference type="SAM" id="MobiDB-lite"/>
    </source>
</evidence>
<gene>
    <name evidence="2" type="ORF">AVDCRST_MAG59-596</name>
</gene>
<feature type="compositionally biased region" description="Low complexity" evidence="1">
    <location>
        <begin position="275"/>
        <end position="292"/>
    </location>
</feature>
<accession>A0A6J4U1Z9</accession>
<feature type="region of interest" description="Disordered" evidence="1">
    <location>
        <begin position="1"/>
        <end position="208"/>
    </location>
</feature>
<feature type="region of interest" description="Disordered" evidence="1">
    <location>
        <begin position="234"/>
        <end position="430"/>
    </location>
</feature>
<feature type="compositionally biased region" description="Basic and acidic residues" evidence="1">
    <location>
        <begin position="69"/>
        <end position="85"/>
    </location>
</feature>
<evidence type="ECO:0000313" key="2">
    <source>
        <dbReference type="EMBL" id="CAA9538648.1"/>
    </source>
</evidence>
<feature type="non-terminal residue" evidence="2">
    <location>
        <position position="430"/>
    </location>
</feature>
<dbReference type="EMBL" id="CADCWF010000028">
    <property type="protein sequence ID" value="CAA9538648.1"/>
    <property type="molecule type" value="Genomic_DNA"/>
</dbReference>
<feature type="compositionally biased region" description="Basic residues" evidence="1">
    <location>
        <begin position="244"/>
        <end position="256"/>
    </location>
</feature>
<feature type="non-terminal residue" evidence="2">
    <location>
        <position position="1"/>
    </location>
</feature>
<feature type="compositionally biased region" description="Basic and acidic residues" evidence="1">
    <location>
        <begin position="401"/>
        <end position="413"/>
    </location>
</feature>
<proteinExistence type="predicted"/>
<feature type="compositionally biased region" description="Basic residues" evidence="1">
    <location>
        <begin position="127"/>
        <end position="159"/>
    </location>
</feature>
<name>A0A6J4U1Z9_9BACT</name>
<protein>
    <submittedName>
        <fullName evidence="2">Electron transfer flavoprotein-quinone oxidoreductase</fullName>
    </submittedName>
</protein>
<feature type="compositionally biased region" description="Basic and acidic residues" evidence="1">
    <location>
        <begin position="186"/>
        <end position="208"/>
    </location>
</feature>
<sequence>GRGVRRDRGRGRAGRGNGGAGACPGRAHRGGAGAGCLPRCQERLGRHPLPGADGGDAARFRGPGPAGAADRRAALPAADRGRDDGGDLPLPALRDTSLQRLQRAPLPVRPVARRDGRGGRGRCLLGVHRHRRRLGGRRRRRGHDWRPRRRAARPLRRPRGRGELAAGAEDRPPRGVGTARPGARRQGVDRPPRREDRGPLRARIGDGHGARDLRRVNLGSARLRLRLHQPGIDLDRDRGAARRPDRKRPQRQRHARPLQETPLDRPADPGRRNGRVLGPPDPRGGLRPAAPALRRRCRGRWRRRRFRQPAQPGGGQPGDALRQARRPGNRRGEGGGRLLGRVAGAVPGAPRRQRCLRRPEEDPPRHPLRPRAAPLAAGLPATALGDARRVPLRGRHPQGHQAEEHARDGRPPAEEASPGGSPRSPQAARL</sequence>
<reference evidence="2" key="1">
    <citation type="submission" date="2020-02" db="EMBL/GenBank/DDBJ databases">
        <authorList>
            <person name="Meier V. D."/>
        </authorList>
    </citation>
    <scope>NUCLEOTIDE SEQUENCE</scope>
    <source>
        <strain evidence="2">AVDCRST_MAG59</strain>
    </source>
</reference>